<dbReference type="RefSeq" id="WP_206585941.1">
    <property type="nucleotide sequence ID" value="NZ_JAFKCU010000002.1"/>
</dbReference>
<comment type="caution">
    <text evidence="1">The sequence shown here is derived from an EMBL/GenBank/DDBJ whole genome shotgun (WGS) entry which is preliminary data.</text>
</comment>
<protein>
    <recommendedName>
        <fullName evidence="3">IPT/TIG domain-containing protein</fullName>
    </recommendedName>
</protein>
<accession>A0ABS3CDS8</accession>
<organism evidence="1 2">
    <name type="scientific">Algoriphagus pacificus</name>
    <dbReference type="NCBI Taxonomy" id="2811234"/>
    <lineage>
        <taxon>Bacteria</taxon>
        <taxon>Pseudomonadati</taxon>
        <taxon>Bacteroidota</taxon>
        <taxon>Cytophagia</taxon>
        <taxon>Cytophagales</taxon>
        <taxon>Cyclobacteriaceae</taxon>
        <taxon>Algoriphagus</taxon>
    </lineage>
</organism>
<proteinExistence type="predicted"/>
<dbReference type="EMBL" id="JAFKCU010000002">
    <property type="protein sequence ID" value="MBN7815255.1"/>
    <property type="molecule type" value="Genomic_DNA"/>
</dbReference>
<dbReference type="InterPro" id="IPR015915">
    <property type="entry name" value="Kelch-typ_b-propeller"/>
</dbReference>
<name>A0ABS3CDS8_9BACT</name>
<evidence type="ECO:0000313" key="2">
    <source>
        <dbReference type="Proteomes" id="UP000664480"/>
    </source>
</evidence>
<dbReference type="InterPro" id="IPR011043">
    <property type="entry name" value="Gal_Oxase/kelch_b-propeller"/>
</dbReference>
<dbReference type="PROSITE" id="PS51257">
    <property type="entry name" value="PROKAR_LIPOPROTEIN"/>
    <property type="match status" value="1"/>
</dbReference>
<dbReference type="SUPFAM" id="SSF50965">
    <property type="entry name" value="Galactose oxidase, central domain"/>
    <property type="match status" value="1"/>
</dbReference>
<dbReference type="Proteomes" id="UP000664480">
    <property type="component" value="Unassembled WGS sequence"/>
</dbReference>
<sequence>MRRQLLAFFLLIGLISSCEKEEVIPRTNPRFSVTMVQDISEGGAEFRAQMTDYGSDEILEYGFVFSEGENPKIGYGDFVSEQGRPSEFFTLKAKTGLIKGKTYFVAAYLKTNTGIIYSEPSSFLAQGSEGFVLNRIELKQPVYFGDTILVFGENLSSNSAYYDVTVNGIPALVSNLSNTGFKIKIPSWFETERVDDEHVVLTINLKVVGKTLELREIVKFKEPEFIPQPVQEVFYKEKVVVKGNYLLSDEVKVIMKNDSGGGWELPLVSFDENEVGFLAEINNYIYKNGSLFLRIRGKDYPMKDVFRMKGSELEPGQQIRGSSREYFFVKGTNFIEQYQANEFLTNVSGVSSYSEYSSENEVVMYFNGEILTREMKIFANNFGQKSQNFAEIHFTDSYLNYLKMPSEFRDYRFIKGSGVTVDGIGYFFLDRNVYRIDPKTRGVSIVAKSPESVFHLAGGFSYSASNGKIYLGAVSSSESQGSFWEFDPKTNSLKRLADIPSKALKPKLVYATQKHLYYEGGYTQTTVGYTWDPGVFKYSFASNSWEKLNREFNNDEYLILFRTFRYDGGIYTLMDDVESIYPVIKKFNESTEEWEFVRDLGYYERVTTANELFVIGDWVYNFNQQSVAAYNLKTFENKIWNAGYGVSGFEMNYSFQADGKIYAYDGNFLVEIDPAYFSD</sequence>
<keyword evidence="2" id="KW-1185">Reference proteome</keyword>
<gene>
    <name evidence="1" type="ORF">J0A69_07445</name>
</gene>
<evidence type="ECO:0008006" key="3">
    <source>
        <dbReference type="Google" id="ProtNLM"/>
    </source>
</evidence>
<evidence type="ECO:0000313" key="1">
    <source>
        <dbReference type="EMBL" id="MBN7815255.1"/>
    </source>
</evidence>
<reference evidence="1 2" key="1">
    <citation type="submission" date="2021-03" db="EMBL/GenBank/DDBJ databases">
        <title>novel species isolated from a fishpond in China.</title>
        <authorList>
            <person name="Lu H."/>
            <person name="Cai Z."/>
        </authorList>
    </citation>
    <scope>NUCLEOTIDE SEQUENCE [LARGE SCALE GENOMIC DNA]</scope>
    <source>
        <strain evidence="1 2">YJ13C</strain>
    </source>
</reference>
<dbReference type="Gene3D" id="2.120.10.80">
    <property type="entry name" value="Kelch-type beta propeller"/>
    <property type="match status" value="1"/>
</dbReference>